<dbReference type="InterPro" id="IPR003594">
    <property type="entry name" value="HATPase_dom"/>
</dbReference>
<dbReference type="GO" id="GO:0000155">
    <property type="term" value="F:phosphorelay sensor kinase activity"/>
    <property type="evidence" value="ECO:0007669"/>
    <property type="project" value="InterPro"/>
</dbReference>
<evidence type="ECO:0000256" key="1">
    <source>
        <dbReference type="ARBA" id="ARBA00000085"/>
    </source>
</evidence>
<reference evidence="16 17" key="1">
    <citation type="submission" date="2019-04" db="EMBL/GenBank/DDBJ databases">
        <authorList>
            <person name="Schori C."/>
            <person name="Ahrens C."/>
        </authorList>
    </citation>
    <scope>NUCLEOTIDE SEQUENCE [LARGE SCALE GENOMIC DNA]</scope>
    <source>
        <strain evidence="16 17">DSM 2950</strain>
    </source>
</reference>
<feature type="domain" description="Histidine kinase" evidence="15">
    <location>
        <begin position="129"/>
        <end position="339"/>
    </location>
</feature>
<dbReference type="PANTHER" id="PTHR45528">
    <property type="entry name" value="SENSOR HISTIDINE KINASE CPXA"/>
    <property type="match status" value="1"/>
</dbReference>
<dbReference type="PRINTS" id="PR00344">
    <property type="entry name" value="BCTRLSENSOR"/>
</dbReference>
<dbReference type="PANTHER" id="PTHR45528:SF1">
    <property type="entry name" value="SENSOR HISTIDINE KINASE CPXA"/>
    <property type="match status" value="1"/>
</dbReference>
<dbReference type="InterPro" id="IPR004358">
    <property type="entry name" value="Sig_transdc_His_kin-like_C"/>
</dbReference>
<dbReference type="InterPro" id="IPR005467">
    <property type="entry name" value="His_kinase_dom"/>
</dbReference>
<dbReference type="SUPFAM" id="SSF55874">
    <property type="entry name" value="ATPase domain of HSP90 chaperone/DNA topoisomerase II/histidine kinase"/>
    <property type="match status" value="1"/>
</dbReference>
<dbReference type="InterPro" id="IPR036097">
    <property type="entry name" value="HisK_dim/P_sf"/>
</dbReference>
<feature type="transmembrane region" description="Helical" evidence="14">
    <location>
        <begin position="18"/>
        <end position="36"/>
    </location>
</feature>
<organism evidence="16 17">
    <name type="scientific">Blautia producta</name>
    <dbReference type="NCBI Taxonomy" id="33035"/>
    <lineage>
        <taxon>Bacteria</taxon>
        <taxon>Bacillati</taxon>
        <taxon>Bacillota</taxon>
        <taxon>Clostridia</taxon>
        <taxon>Lachnospirales</taxon>
        <taxon>Lachnospiraceae</taxon>
        <taxon>Blautia</taxon>
    </lineage>
</organism>
<evidence type="ECO:0000256" key="14">
    <source>
        <dbReference type="SAM" id="Phobius"/>
    </source>
</evidence>
<keyword evidence="13 14" id="KW-0472">Membrane</keyword>
<feature type="transmembrane region" description="Helical" evidence="14">
    <location>
        <begin position="42"/>
        <end position="60"/>
    </location>
</feature>
<dbReference type="Pfam" id="PF00512">
    <property type="entry name" value="HisKA"/>
    <property type="match status" value="1"/>
</dbReference>
<dbReference type="InterPro" id="IPR003661">
    <property type="entry name" value="HisK_dim/P_dom"/>
</dbReference>
<keyword evidence="4" id="KW-1003">Cell membrane</keyword>
<evidence type="ECO:0000256" key="6">
    <source>
        <dbReference type="ARBA" id="ARBA00022679"/>
    </source>
</evidence>
<dbReference type="AlphaFoldDB" id="A0A7G5N1X9"/>
<name>A0A7G5N1X9_9FIRM</name>
<keyword evidence="11 14" id="KW-1133">Transmembrane helix</keyword>
<evidence type="ECO:0000256" key="7">
    <source>
        <dbReference type="ARBA" id="ARBA00022692"/>
    </source>
</evidence>
<dbReference type="Gene3D" id="1.10.287.130">
    <property type="match status" value="1"/>
</dbReference>
<comment type="subcellular location">
    <subcellularLocation>
        <location evidence="2">Cell membrane</location>
        <topology evidence="2">Multi-pass membrane protein</topology>
    </subcellularLocation>
</comment>
<accession>A0A7G5N1X9</accession>
<evidence type="ECO:0000256" key="13">
    <source>
        <dbReference type="ARBA" id="ARBA00023136"/>
    </source>
</evidence>
<evidence type="ECO:0000256" key="8">
    <source>
        <dbReference type="ARBA" id="ARBA00022741"/>
    </source>
</evidence>
<dbReference type="SMART" id="SM00387">
    <property type="entry name" value="HATPase_c"/>
    <property type="match status" value="1"/>
</dbReference>
<evidence type="ECO:0000256" key="5">
    <source>
        <dbReference type="ARBA" id="ARBA00022553"/>
    </source>
</evidence>
<keyword evidence="8" id="KW-0547">Nucleotide-binding</keyword>
<evidence type="ECO:0000256" key="10">
    <source>
        <dbReference type="ARBA" id="ARBA00022840"/>
    </source>
</evidence>
<keyword evidence="12" id="KW-0902">Two-component regulatory system</keyword>
<dbReference type="SUPFAM" id="SSF47384">
    <property type="entry name" value="Homodimeric domain of signal transducing histidine kinase"/>
    <property type="match status" value="1"/>
</dbReference>
<evidence type="ECO:0000256" key="9">
    <source>
        <dbReference type="ARBA" id="ARBA00022777"/>
    </source>
</evidence>
<dbReference type="PROSITE" id="PS50109">
    <property type="entry name" value="HIS_KIN"/>
    <property type="match status" value="1"/>
</dbReference>
<dbReference type="GO" id="GO:0005524">
    <property type="term" value="F:ATP binding"/>
    <property type="evidence" value="ECO:0007669"/>
    <property type="project" value="UniProtKB-KW"/>
</dbReference>
<evidence type="ECO:0000256" key="11">
    <source>
        <dbReference type="ARBA" id="ARBA00022989"/>
    </source>
</evidence>
<sequence>MYSVLDTPSEIKLMEKKLYYTAGSLPVIMGILASILAADFGYLLLTVCFLCCYIPLFSGIRKKYEKDLIQISDILEQLILGKGSPVISENTDSLISKLQAQTVRIHAMVTKYNEKLLEEQEEVRRFLSEIAHQIRTPLTNMETYLDLLREQTLTKEEQITCIRAVEQSERKIKFLTESFISASRMEHRIIQIRKERQSLRETIAKSIFQVRKKAEEKHMEITLECSEKIFLPHDRNWLSEAVANLLDNSIKYSPEDSDIIVRAVKNEMFTQVEVRDFGMGISGDENQIFRRFYRGSDVKNQEGFGIGLYITREIVKRHEGFLKVKKEPDGTSISIFLPC</sequence>
<comment type="catalytic activity">
    <reaction evidence="1">
        <text>ATP + protein L-histidine = ADP + protein N-phospho-L-histidine.</text>
        <dbReference type="EC" id="2.7.13.3"/>
    </reaction>
</comment>
<protein>
    <recommendedName>
        <fullName evidence="3">histidine kinase</fullName>
        <ecNumber evidence="3">2.7.13.3</ecNumber>
    </recommendedName>
</protein>
<gene>
    <name evidence="16" type="ORF">E5259_26660</name>
</gene>
<dbReference type="Gene3D" id="3.30.565.10">
    <property type="entry name" value="Histidine kinase-like ATPase, C-terminal domain"/>
    <property type="match status" value="1"/>
</dbReference>
<evidence type="ECO:0000256" key="3">
    <source>
        <dbReference type="ARBA" id="ARBA00012438"/>
    </source>
</evidence>
<dbReference type="Proteomes" id="UP000515789">
    <property type="component" value="Chromosome"/>
</dbReference>
<evidence type="ECO:0000313" key="16">
    <source>
        <dbReference type="EMBL" id="QMW80872.1"/>
    </source>
</evidence>
<dbReference type="EC" id="2.7.13.3" evidence="3"/>
<dbReference type="GO" id="GO:0005886">
    <property type="term" value="C:plasma membrane"/>
    <property type="evidence" value="ECO:0007669"/>
    <property type="project" value="UniProtKB-SubCell"/>
</dbReference>
<evidence type="ECO:0000256" key="12">
    <source>
        <dbReference type="ARBA" id="ARBA00023012"/>
    </source>
</evidence>
<dbReference type="EMBL" id="CP039126">
    <property type="protein sequence ID" value="QMW80872.1"/>
    <property type="molecule type" value="Genomic_DNA"/>
</dbReference>
<evidence type="ECO:0000259" key="15">
    <source>
        <dbReference type="PROSITE" id="PS50109"/>
    </source>
</evidence>
<dbReference type="Pfam" id="PF02518">
    <property type="entry name" value="HATPase_c"/>
    <property type="match status" value="1"/>
</dbReference>
<keyword evidence="5" id="KW-0597">Phosphoprotein</keyword>
<dbReference type="CDD" id="cd00082">
    <property type="entry name" value="HisKA"/>
    <property type="match status" value="1"/>
</dbReference>
<dbReference type="InterPro" id="IPR036890">
    <property type="entry name" value="HATPase_C_sf"/>
</dbReference>
<keyword evidence="6" id="KW-0808">Transferase</keyword>
<keyword evidence="10" id="KW-0067">ATP-binding</keyword>
<dbReference type="SMART" id="SM00388">
    <property type="entry name" value="HisKA"/>
    <property type="match status" value="1"/>
</dbReference>
<keyword evidence="9 16" id="KW-0418">Kinase</keyword>
<dbReference type="InterPro" id="IPR050398">
    <property type="entry name" value="HssS/ArlS-like"/>
</dbReference>
<evidence type="ECO:0000256" key="4">
    <source>
        <dbReference type="ARBA" id="ARBA00022475"/>
    </source>
</evidence>
<proteinExistence type="predicted"/>
<evidence type="ECO:0000256" key="2">
    <source>
        <dbReference type="ARBA" id="ARBA00004651"/>
    </source>
</evidence>
<evidence type="ECO:0000313" key="17">
    <source>
        <dbReference type="Proteomes" id="UP000515789"/>
    </source>
</evidence>
<keyword evidence="7 14" id="KW-0812">Transmembrane</keyword>